<keyword evidence="4" id="KW-1185">Reference proteome</keyword>
<keyword evidence="2" id="KW-0812">Transmembrane</keyword>
<evidence type="ECO:0000313" key="3">
    <source>
        <dbReference type="EMBL" id="AII15046.1"/>
    </source>
</evidence>
<dbReference type="PATRIC" id="fig|1244531.5.peg.1314"/>
<keyword evidence="2" id="KW-0472">Membrane</keyword>
<accession>A0A076FAQ2</accession>
<dbReference type="Gene3D" id="1.20.5.400">
    <property type="match status" value="1"/>
</dbReference>
<dbReference type="STRING" id="1244531.CIG2463D_1303"/>
<proteinExistence type="predicted"/>
<dbReference type="AlphaFoldDB" id="A0A076FAQ2"/>
<name>A0A076FAQ2_9BACT</name>
<evidence type="ECO:0000313" key="4">
    <source>
        <dbReference type="Proteomes" id="UP000028486"/>
    </source>
</evidence>
<sequence>MLADWVIYTALICFSIYAVVMVFYYKTLLKKEISMRDFMKNNLDDTEIVIRKLQVQLQRSLGNIDILTDELNKIKADVTSLRTRNSQYRIENDKLRQRIKELEGKIEALL</sequence>
<organism evidence="3 4">
    <name type="scientific">Campylobacter iguaniorum</name>
    <dbReference type="NCBI Taxonomy" id="1244531"/>
    <lineage>
        <taxon>Bacteria</taxon>
        <taxon>Pseudomonadati</taxon>
        <taxon>Campylobacterota</taxon>
        <taxon>Epsilonproteobacteria</taxon>
        <taxon>Campylobacterales</taxon>
        <taxon>Campylobacteraceae</taxon>
        <taxon>Campylobacter</taxon>
    </lineage>
</organism>
<dbReference type="HOGENOM" id="CLU_173105_0_0_7"/>
<keyword evidence="2" id="KW-1133">Transmembrane helix</keyword>
<dbReference type="Proteomes" id="UP000028486">
    <property type="component" value="Chromosome"/>
</dbReference>
<dbReference type="EMBL" id="CP009043">
    <property type="protein sequence ID" value="AII15046.1"/>
    <property type="molecule type" value="Genomic_DNA"/>
</dbReference>
<dbReference type="KEGG" id="caj:CIG1485E_1212"/>
<evidence type="ECO:0000256" key="1">
    <source>
        <dbReference type="SAM" id="Coils"/>
    </source>
</evidence>
<evidence type="ECO:0000256" key="2">
    <source>
        <dbReference type="SAM" id="Phobius"/>
    </source>
</evidence>
<feature type="coiled-coil region" evidence="1">
    <location>
        <begin position="36"/>
        <end position="105"/>
    </location>
</feature>
<reference evidence="4" key="1">
    <citation type="journal article" date="2014" name="Genome Announc.">
        <title>Complete Genome Sequence of Campylobacter iguaniorum Strain 1485ET, Isolated from a Bearded Dragon (Pogona vitticeps).</title>
        <authorList>
            <person name="Gilbert M.J."/>
            <person name="Miller W.G."/>
            <person name="Yee E."/>
            <person name="Kik M."/>
            <person name="Wagenaar J.A."/>
            <person name="Duim B."/>
        </authorList>
    </citation>
    <scope>NUCLEOTIDE SEQUENCE [LARGE SCALE GENOMIC DNA]</scope>
    <source>
        <strain evidence="4">1485E</strain>
    </source>
</reference>
<dbReference type="eggNOG" id="ENOG5031KYU">
    <property type="taxonomic scope" value="Bacteria"/>
</dbReference>
<protein>
    <submittedName>
        <fullName evidence="3">Hypothetical membrane protein</fullName>
    </submittedName>
</protein>
<gene>
    <name evidence="3" type="ORF">CIG1485E_1212</name>
</gene>
<dbReference type="RefSeq" id="WP_038454640.1">
    <property type="nucleotide sequence ID" value="NZ_CP009043.1"/>
</dbReference>
<feature type="transmembrane region" description="Helical" evidence="2">
    <location>
        <begin position="6"/>
        <end position="25"/>
    </location>
</feature>
<dbReference type="OrthoDB" id="5339743at2"/>
<keyword evidence="1" id="KW-0175">Coiled coil</keyword>